<dbReference type="InterPro" id="IPR018982">
    <property type="entry name" value="RQC_domain"/>
</dbReference>
<dbReference type="Pfam" id="PF14493">
    <property type="entry name" value="HTH_40"/>
    <property type="match status" value="1"/>
</dbReference>
<dbReference type="Pfam" id="PF00570">
    <property type="entry name" value="HRDC"/>
    <property type="match status" value="1"/>
</dbReference>
<dbReference type="SMART" id="SM00956">
    <property type="entry name" value="RQC"/>
    <property type="match status" value="1"/>
</dbReference>
<evidence type="ECO:0000256" key="4">
    <source>
        <dbReference type="ARBA" id="ARBA00022723"/>
    </source>
</evidence>
<dbReference type="Gene3D" id="3.40.50.300">
    <property type="entry name" value="P-loop containing nucleotide triphosphate hydrolases"/>
    <property type="match status" value="2"/>
</dbReference>
<evidence type="ECO:0000256" key="14">
    <source>
        <dbReference type="ARBA" id="ARBA00023235"/>
    </source>
</evidence>
<dbReference type="SMART" id="SM00487">
    <property type="entry name" value="DEXDc"/>
    <property type="match status" value="1"/>
</dbReference>
<dbReference type="InterPro" id="IPR002121">
    <property type="entry name" value="HRDC_dom"/>
</dbReference>
<evidence type="ECO:0000313" key="22">
    <source>
        <dbReference type="Proteomes" id="UP000002754"/>
    </source>
</evidence>
<organism evidence="20 22">
    <name type="scientific">Alkalihalobacillus alcalophilus ATCC 27647 = CGMCC 1.3604</name>
    <dbReference type="NCBI Taxonomy" id="1218173"/>
    <lineage>
        <taxon>Bacteria</taxon>
        <taxon>Bacillati</taxon>
        <taxon>Bacillota</taxon>
        <taxon>Bacilli</taxon>
        <taxon>Bacillales</taxon>
        <taxon>Bacillaceae</taxon>
        <taxon>Alkalihalobacillus</taxon>
    </lineage>
</organism>
<comment type="similarity">
    <text evidence="3">Belongs to the helicase family. RecQ subfamily.</text>
</comment>
<dbReference type="InterPro" id="IPR032284">
    <property type="entry name" value="RecQ_Zn-bd"/>
</dbReference>
<evidence type="ECO:0000256" key="15">
    <source>
        <dbReference type="ARBA" id="ARBA00034617"/>
    </source>
</evidence>
<reference evidence="20 22" key="1">
    <citation type="journal article" date="2014" name="Genome Announc.">
        <title>Draft Genome Sequence of Bacillus alcalophilus AV1934, a Classic Alkaliphile Isolated from Human Feces in 1934.</title>
        <authorList>
            <person name="Attie O."/>
            <person name="Jayaprakash A."/>
            <person name="Shah H."/>
            <person name="Paulsen I.T."/>
            <person name="Morino M."/>
            <person name="Takahashi Y."/>
            <person name="Narumi I."/>
            <person name="Sachidanandam R."/>
            <person name="Satoh K."/>
            <person name="Ito M."/>
            <person name="Krulwich T.A."/>
        </authorList>
    </citation>
    <scope>NUCLEOTIDE SEQUENCE [LARGE SCALE GENOMIC DNA]</scope>
    <source>
        <strain evidence="20 22">AV1934</strain>
    </source>
</reference>
<dbReference type="SUPFAM" id="SSF47819">
    <property type="entry name" value="HRDC-like"/>
    <property type="match status" value="1"/>
</dbReference>
<dbReference type="GO" id="GO:0009378">
    <property type="term" value="F:four-way junction helicase activity"/>
    <property type="evidence" value="ECO:0007669"/>
    <property type="project" value="TreeGrafter"/>
</dbReference>
<keyword evidence="12" id="KW-0233">DNA recombination</keyword>
<dbReference type="EMBL" id="JALP01000246">
    <property type="protein sequence ID" value="THG89334.1"/>
    <property type="molecule type" value="Genomic_DNA"/>
</dbReference>
<dbReference type="STRING" id="1218173.BALCAV_0202960"/>
<dbReference type="InterPro" id="IPR029491">
    <property type="entry name" value="Helicase_HTH"/>
</dbReference>
<keyword evidence="7" id="KW-0378">Hydrolase</keyword>
<evidence type="ECO:0000256" key="5">
    <source>
        <dbReference type="ARBA" id="ARBA00022741"/>
    </source>
</evidence>
<evidence type="ECO:0000259" key="17">
    <source>
        <dbReference type="PROSITE" id="PS50967"/>
    </source>
</evidence>
<dbReference type="SMART" id="SM00490">
    <property type="entry name" value="HELICc"/>
    <property type="match status" value="1"/>
</dbReference>
<dbReference type="InterPro" id="IPR027417">
    <property type="entry name" value="P-loop_NTPase"/>
</dbReference>
<dbReference type="GO" id="GO:0046872">
    <property type="term" value="F:metal ion binding"/>
    <property type="evidence" value="ECO:0007669"/>
    <property type="project" value="UniProtKB-KW"/>
</dbReference>
<keyword evidence="8 20" id="KW-0347">Helicase</keyword>
<evidence type="ECO:0000256" key="9">
    <source>
        <dbReference type="ARBA" id="ARBA00022833"/>
    </source>
</evidence>
<proteinExistence type="inferred from homology"/>
<evidence type="ECO:0000256" key="12">
    <source>
        <dbReference type="ARBA" id="ARBA00023172"/>
    </source>
</evidence>
<evidence type="ECO:0000256" key="13">
    <source>
        <dbReference type="ARBA" id="ARBA00023204"/>
    </source>
</evidence>
<feature type="domain" description="Helicase C-terminal" evidence="19">
    <location>
        <begin position="223"/>
        <end position="370"/>
    </location>
</feature>
<dbReference type="NCBIfam" id="TIGR01389">
    <property type="entry name" value="recQ"/>
    <property type="match status" value="1"/>
</dbReference>
<evidence type="ECO:0000256" key="10">
    <source>
        <dbReference type="ARBA" id="ARBA00022840"/>
    </source>
</evidence>
<evidence type="ECO:0000256" key="3">
    <source>
        <dbReference type="ARBA" id="ARBA00005446"/>
    </source>
</evidence>
<evidence type="ECO:0000256" key="11">
    <source>
        <dbReference type="ARBA" id="ARBA00023125"/>
    </source>
</evidence>
<dbReference type="SUPFAM" id="SSF52540">
    <property type="entry name" value="P-loop containing nucleoside triphosphate hydrolases"/>
    <property type="match status" value="1"/>
</dbReference>
<dbReference type="OrthoDB" id="9763310at2"/>
<dbReference type="RefSeq" id="WP_004428635.1">
    <property type="nucleotide sequence ID" value="NZ_ALPT02000006.1"/>
</dbReference>
<dbReference type="GO" id="GO:0003677">
    <property type="term" value="F:DNA binding"/>
    <property type="evidence" value="ECO:0007669"/>
    <property type="project" value="UniProtKB-KW"/>
</dbReference>
<evidence type="ECO:0000313" key="20">
    <source>
        <dbReference type="EMBL" id="KGA98727.1"/>
    </source>
</evidence>
<dbReference type="InterPro" id="IPR014001">
    <property type="entry name" value="Helicase_ATP-bd"/>
</dbReference>
<dbReference type="InterPro" id="IPR011545">
    <property type="entry name" value="DEAD/DEAH_box_helicase_dom"/>
</dbReference>
<evidence type="ECO:0000313" key="23">
    <source>
        <dbReference type="Proteomes" id="UP000297014"/>
    </source>
</evidence>
<keyword evidence="14" id="KW-0413">Isomerase</keyword>
<sequence>MQKRGIKEARLVLKEVYGYSDFRLGQKQVIEQVLQGEDTLAIMPTGSGKSLCYQIPALVSEGITLVISPLISLMKDQVDALAQLGVKGTYINSTLTKKEEMNRLENLAAGVYNLVYVAPERLQHPTFMNSLQKIEISNVAIDEAHCLSEWGHDFRPSYMQIPNWLSTLTKRPTVLALTATATDEVKEDLRKHLQIPVDNVVSTGYKRDNLSLTLFKGVDRPYYLKQLLNQKQGQSGIIYATTRKEVESLYQTILKLGFSVTYYHGGLSEGIRQENQEAFINDQKLIMIATNAFGMGVDKSNVQFIIHYQLPRTIEAYYQEAGRAGRDGEESECILFFSPQDIRTQQFLIEQSEASEERKQQEYGNLQKMVSYCHTELCLQSYILRYFGDEEVSDCGKCNNCLNENEQIERTIEAQKVFSCIKRVRERFGKTIIAQILVGSSNQKLRQFQLEQLPTYGLMKEWTIKELGSFIDYLSAEQYIKPTNSGYPTLQLTNKAINVLKGEEKVYQRIVKIKSEVKIDDEVFEALREKRKELADEQGVAPYLVFSDKTLKQMSQAIPITEEEMSQISGVGTMKLEQYGQAFIDVLLQYQERKVSTTNHFGESSNQSRRSWSYLQSVEAFSGGKTIKEIAKEQSLTERTIQSHLIKGLHNGEIDSLEKYVEPWKVEQIKQVVNVVGTEKLKPIKEQLDETISYEEIRFVIGK</sequence>
<keyword evidence="13" id="KW-0234">DNA repair</keyword>
<evidence type="ECO:0000313" key="21">
    <source>
        <dbReference type="EMBL" id="THG89334.1"/>
    </source>
</evidence>
<dbReference type="InterPro" id="IPR010997">
    <property type="entry name" value="HRDC-like_sf"/>
</dbReference>
<dbReference type="InterPro" id="IPR044876">
    <property type="entry name" value="HRDC_dom_sf"/>
</dbReference>
<dbReference type="AlphaFoldDB" id="A0A094YYY4"/>
<keyword evidence="11" id="KW-0238">DNA-binding</keyword>
<dbReference type="InterPro" id="IPR036388">
    <property type="entry name" value="WH-like_DNA-bd_sf"/>
</dbReference>
<dbReference type="PROSITE" id="PS50967">
    <property type="entry name" value="HRDC"/>
    <property type="match status" value="1"/>
</dbReference>
<dbReference type="GO" id="GO:0006281">
    <property type="term" value="P:DNA repair"/>
    <property type="evidence" value="ECO:0007669"/>
    <property type="project" value="UniProtKB-KW"/>
</dbReference>
<dbReference type="Gene3D" id="1.10.150.80">
    <property type="entry name" value="HRDC domain"/>
    <property type="match status" value="1"/>
</dbReference>
<name>A0A094YYY4_ALKAL</name>
<dbReference type="SMART" id="SM00341">
    <property type="entry name" value="HRDC"/>
    <property type="match status" value="1"/>
</dbReference>
<protein>
    <recommendedName>
        <fullName evidence="16">DNA helicase RecQ</fullName>
        <ecNumber evidence="16">5.6.2.4</ecNumber>
    </recommendedName>
</protein>
<evidence type="ECO:0000256" key="2">
    <source>
        <dbReference type="ARBA" id="ARBA00001947"/>
    </source>
</evidence>
<evidence type="ECO:0000256" key="8">
    <source>
        <dbReference type="ARBA" id="ARBA00022806"/>
    </source>
</evidence>
<comment type="caution">
    <text evidence="20">The sequence shown here is derived from an EMBL/GenBank/DDBJ whole genome shotgun (WGS) entry which is preliminary data.</text>
</comment>
<dbReference type="GO" id="GO:0030894">
    <property type="term" value="C:replisome"/>
    <property type="evidence" value="ECO:0007669"/>
    <property type="project" value="TreeGrafter"/>
</dbReference>
<keyword evidence="5" id="KW-0547">Nucleotide-binding</keyword>
<dbReference type="eggNOG" id="COG0514">
    <property type="taxonomic scope" value="Bacteria"/>
</dbReference>
<dbReference type="GO" id="GO:0043138">
    <property type="term" value="F:3'-5' DNA helicase activity"/>
    <property type="evidence" value="ECO:0007669"/>
    <property type="project" value="UniProtKB-EC"/>
</dbReference>
<dbReference type="EC" id="5.6.2.4" evidence="16"/>
<dbReference type="GO" id="GO:0006310">
    <property type="term" value="P:DNA recombination"/>
    <property type="evidence" value="ECO:0007669"/>
    <property type="project" value="UniProtKB-UniRule"/>
</dbReference>
<keyword evidence="22" id="KW-1185">Reference proteome</keyword>
<keyword evidence="9" id="KW-0862">Zinc</keyword>
<reference evidence="21 23" key="2">
    <citation type="submission" date="2014-01" db="EMBL/GenBank/DDBJ databases">
        <title>Draft genome sequencing of Bacillus alcalophilus CGMCC 1.3604.</title>
        <authorList>
            <person name="Yang J."/>
            <person name="Diao L."/>
            <person name="Yang S."/>
        </authorList>
    </citation>
    <scope>NUCLEOTIDE SEQUENCE [LARGE SCALE GENOMIC DNA]</scope>
    <source>
        <strain evidence="21 23">CGMCC 1.3604</strain>
    </source>
</reference>
<dbReference type="GO" id="GO:0006260">
    <property type="term" value="P:DNA replication"/>
    <property type="evidence" value="ECO:0007669"/>
    <property type="project" value="InterPro"/>
</dbReference>
<dbReference type="GO" id="GO:0005737">
    <property type="term" value="C:cytoplasm"/>
    <property type="evidence" value="ECO:0007669"/>
    <property type="project" value="TreeGrafter"/>
</dbReference>
<dbReference type="InterPro" id="IPR004589">
    <property type="entry name" value="DNA_helicase_ATP-dep_RecQ"/>
</dbReference>
<dbReference type="PANTHER" id="PTHR13710">
    <property type="entry name" value="DNA HELICASE RECQ FAMILY MEMBER"/>
    <property type="match status" value="1"/>
</dbReference>
<accession>A0A094YYY4</accession>
<dbReference type="Pfam" id="PF00271">
    <property type="entry name" value="Helicase_C"/>
    <property type="match status" value="1"/>
</dbReference>
<dbReference type="Pfam" id="PF16124">
    <property type="entry name" value="RecQ_Zn_bind"/>
    <property type="match status" value="1"/>
</dbReference>
<dbReference type="SUPFAM" id="SSF46785">
    <property type="entry name" value="Winged helix' DNA-binding domain"/>
    <property type="match status" value="1"/>
</dbReference>
<dbReference type="Gene3D" id="1.10.10.10">
    <property type="entry name" value="Winged helix-like DNA-binding domain superfamily/Winged helix DNA-binding domain"/>
    <property type="match status" value="1"/>
</dbReference>
<evidence type="ECO:0000256" key="16">
    <source>
        <dbReference type="NCBIfam" id="TIGR01389"/>
    </source>
</evidence>
<evidence type="ECO:0000259" key="19">
    <source>
        <dbReference type="PROSITE" id="PS51194"/>
    </source>
</evidence>
<dbReference type="CDD" id="cd17920">
    <property type="entry name" value="DEXHc_RecQ"/>
    <property type="match status" value="1"/>
</dbReference>
<dbReference type="GO" id="GO:0005524">
    <property type="term" value="F:ATP binding"/>
    <property type="evidence" value="ECO:0007669"/>
    <property type="project" value="UniProtKB-KW"/>
</dbReference>
<keyword evidence="4" id="KW-0479">Metal-binding</keyword>
<dbReference type="Pfam" id="PF09382">
    <property type="entry name" value="RQC"/>
    <property type="match status" value="1"/>
</dbReference>
<feature type="domain" description="HRDC" evidence="17">
    <location>
        <begin position="517"/>
        <end position="597"/>
    </location>
</feature>
<evidence type="ECO:0000256" key="6">
    <source>
        <dbReference type="ARBA" id="ARBA00022763"/>
    </source>
</evidence>
<dbReference type="PROSITE" id="PS51194">
    <property type="entry name" value="HELICASE_CTER"/>
    <property type="match status" value="1"/>
</dbReference>
<dbReference type="Proteomes" id="UP000002754">
    <property type="component" value="Unassembled WGS sequence"/>
</dbReference>
<dbReference type="PANTHER" id="PTHR13710:SF105">
    <property type="entry name" value="ATP-DEPENDENT DNA HELICASE Q1"/>
    <property type="match status" value="1"/>
</dbReference>
<dbReference type="PROSITE" id="PS51192">
    <property type="entry name" value="HELICASE_ATP_BIND_1"/>
    <property type="match status" value="1"/>
</dbReference>
<gene>
    <name evidence="21" type="ORF">AJ85_18390</name>
    <name evidence="20" type="ORF">BALCAV_0202960</name>
</gene>
<dbReference type="Pfam" id="PF00270">
    <property type="entry name" value="DEAD"/>
    <property type="match status" value="1"/>
</dbReference>
<dbReference type="FunFam" id="1.10.150.80:FF:000002">
    <property type="entry name" value="ATP-dependent DNA helicase RecQ"/>
    <property type="match status" value="1"/>
</dbReference>
<dbReference type="Proteomes" id="UP000297014">
    <property type="component" value="Unassembled WGS sequence"/>
</dbReference>
<comment type="cofactor">
    <cofactor evidence="2">
        <name>Zn(2+)</name>
        <dbReference type="ChEBI" id="CHEBI:29105"/>
    </cofactor>
</comment>
<dbReference type="NCBIfam" id="TIGR00614">
    <property type="entry name" value="recQ_fam"/>
    <property type="match status" value="1"/>
</dbReference>
<evidence type="ECO:0000256" key="7">
    <source>
        <dbReference type="ARBA" id="ARBA00022801"/>
    </source>
</evidence>
<comment type="cofactor">
    <cofactor evidence="1">
        <name>Mg(2+)</name>
        <dbReference type="ChEBI" id="CHEBI:18420"/>
    </cofactor>
</comment>
<dbReference type="InterPro" id="IPR001650">
    <property type="entry name" value="Helicase_C-like"/>
</dbReference>
<dbReference type="FunFam" id="3.40.50.300:FF:000296">
    <property type="entry name" value="ATP-dependent DNA helicase RecQ"/>
    <property type="match status" value="1"/>
</dbReference>
<dbReference type="GO" id="GO:0043590">
    <property type="term" value="C:bacterial nucleoid"/>
    <property type="evidence" value="ECO:0007669"/>
    <property type="project" value="TreeGrafter"/>
</dbReference>
<feature type="domain" description="Helicase ATP-binding" evidence="18">
    <location>
        <begin position="30"/>
        <end position="199"/>
    </location>
</feature>
<dbReference type="GO" id="GO:0016787">
    <property type="term" value="F:hydrolase activity"/>
    <property type="evidence" value="ECO:0007669"/>
    <property type="project" value="UniProtKB-KW"/>
</dbReference>
<evidence type="ECO:0000259" key="18">
    <source>
        <dbReference type="PROSITE" id="PS51192"/>
    </source>
</evidence>
<dbReference type="EMBL" id="ALPT02000006">
    <property type="protein sequence ID" value="KGA98727.1"/>
    <property type="molecule type" value="Genomic_DNA"/>
</dbReference>
<dbReference type="Gene3D" id="1.10.10.1390">
    <property type="entry name" value="ATP-dependent DNA helicase RecQ"/>
    <property type="match status" value="1"/>
</dbReference>
<keyword evidence="6" id="KW-0227">DNA damage</keyword>
<dbReference type="GO" id="GO:0009432">
    <property type="term" value="P:SOS response"/>
    <property type="evidence" value="ECO:0007669"/>
    <property type="project" value="UniProtKB-UniRule"/>
</dbReference>
<dbReference type="InterPro" id="IPR006293">
    <property type="entry name" value="DNA_helicase_ATP-dep_RecQ_bac"/>
</dbReference>
<keyword evidence="10" id="KW-0067">ATP-binding</keyword>
<dbReference type="InterPro" id="IPR036390">
    <property type="entry name" value="WH_DNA-bd_sf"/>
</dbReference>
<comment type="catalytic activity">
    <reaction evidence="15">
        <text>Couples ATP hydrolysis with the unwinding of duplex DNA by translocating in the 3'-5' direction.</text>
        <dbReference type="EC" id="5.6.2.4"/>
    </reaction>
</comment>
<evidence type="ECO:0000256" key="1">
    <source>
        <dbReference type="ARBA" id="ARBA00001946"/>
    </source>
</evidence>